<proteinExistence type="predicted"/>
<gene>
    <name evidence="2" type="ORF">ACFFRH_03490</name>
</gene>
<reference evidence="2 3" key="1">
    <citation type="submission" date="2024-09" db="EMBL/GenBank/DDBJ databases">
        <authorList>
            <person name="Sun Q."/>
            <person name="Mori K."/>
        </authorList>
    </citation>
    <scope>NUCLEOTIDE SEQUENCE [LARGE SCALE GENOMIC DNA]</scope>
    <source>
        <strain evidence="2 3">JCM 3028</strain>
    </source>
</reference>
<name>A0ABV5T643_9ACTN</name>
<feature type="compositionally biased region" description="Polar residues" evidence="1">
    <location>
        <begin position="1"/>
        <end position="10"/>
    </location>
</feature>
<evidence type="ECO:0000313" key="3">
    <source>
        <dbReference type="Proteomes" id="UP001589610"/>
    </source>
</evidence>
<accession>A0ABV5T643</accession>
<protein>
    <submittedName>
        <fullName evidence="2">Uncharacterized protein</fullName>
    </submittedName>
</protein>
<keyword evidence="3" id="KW-1185">Reference proteome</keyword>
<evidence type="ECO:0000313" key="2">
    <source>
        <dbReference type="EMBL" id="MFB9674542.1"/>
    </source>
</evidence>
<sequence length="81" mass="7988">MDSENRSTTGEPAASWQDRLGGPAGSIMIRLAGVSPVTRALVLAGLTTGATIAFGSPDTAAHVVLAAGGDDPVNPVSMSAP</sequence>
<feature type="region of interest" description="Disordered" evidence="1">
    <location>
        <begin position="1"/>
        <end position="22"/>
    </location>
</feature>
<dbReference type="Proteomes" id="UP001589610">
    <property type="component" value="Unassembled WGS sequence"/>
</dbReference>
<evidence type="ECO:0000256" key="1">
    <source>
        <dbReference type="SAM" id="MobiDB-lite"/>
    </source>
</evidence>
<dbReference type="EMBL" id="JBHMBS010000001">
    <property type="protein sequence ID" value="MFB9674542.1"/>
    <property type="molecule type" value="Genomic_DNA"/>
</dbReference>
<dbReference type="RefSeq" id="WP_344746480.1">
    <property type="nucleotide sequence ID" value="NZ_BAAAWW010000096.1"/>
</dbReference>
<comment type="caution">
    <text evidence="2">The sequence shown here is derived from an EMBL/GenBank/DDBJ whole genome shotgun (WGS) entry which is preliminary data.</text>
</comment>
<organism evidence="2 3">
    <name type="scientific">Streptosporangium vulgare</name>
    <dbReference type="NCBI Taxonomy" id="46190"/>
    <lineage>
        <taxon>Bacteria</taxon>
        <taxon>Bacillati</taxon>
        <taxon>Actinomycetota</taxon>
        <taxon>Actinomycetes</taxon>
        <taxon>Streptosporangiales</taxon>
        <taxon>Streptosporangiaceae</taxon>
        <taxon>Streptosporangium</taxon>
    </lineage>
</organism>